<keyword evidence="3" id="KW-1185">Reference proteome</keyword>
<dbReference type="Proteomes" id="UP000265520">
    <property type="component" value="Unassembled WGS sequence"/>
</dbReference>
<evidence type="ECO:0000313" key="2">
    <source>
        <dbReference type="EMBL" id="MCI91986.1"/>
    </source>
</evidence>
<proteinExistence type="predicted"/>
<accession>A0A392VUT8</accession>
<feature type="non-terminal residue" evidence="2">
    <location>
        <position position="32"/>
    </location>
</feature>
<sequence length="32" mass="3630">MTEAEIHITGGPTMIPPPPKPPEPRTWVHQRQ</sequence>
<dbReference type="AlphaFoldDB" id="A0A392VUT8"/>
<name>A0A392VUT8_9FABA</name>
<comment type="caution">
    <text evidence="2">The sequence shown here is derived from an EMBL/GenBank/DDBJ whole genome shotgun (WGS) entry which is preliminary data.</text>
</comment>
<evidence type="ECO:0000313" key="3">
    <source>
        <dbReference type="Proteomes" id="UP000265520"/>
    </source>
</evidence>
<protein>
    <submittedName>
        <fullName evidence="2">Uncharacterized protein</fullName>
    </submittedName>
</protein>
<evidence type="ECO:0000256" key="1">
    <source>
        <dbReference type="SAM" id="MobiDB-lite"/>
    </source>
</evidence>
<dbReference type="EMBL" id="LXQA011287773">
    <property type="protein sequence ID" value="MCI91986.1"/>
    <property type="molecule type" value="Genomic_DNA"/>
</dbReference>
<reference evidence="2 3" key="1">
    <citation type="journal article" date="2018" name="Front. Plant Sci.">
        <title>Red Clover (Trifolium pratense) and Zigzag Clover (T. medium) - A Picture of Genomic Similarities and Differences.</title>
        <authorList>
            <person name="Dluhosova J."/>
            <person name="Istvanek J."/>
            <person name="Nedelnik J."/>
            <person name="Repkova J."/>
        </authorList>
    </citation>
    <scope>NUCLEOTIDE SEQUENCE [LARGE SCALE GENOMIC DNA]</scope>
    <source>
        <strain evidence="3">cv. 10/8</strain>
        <tissue evidence="2">Leaf</tissue>
    </source>
</reference>
<organism evidence="2 3">
    <name type="scientific">Trifolium medium</name>
    <dbReference type="NCBI Taxonomy" id="97028"/>
    <lineage>
        <taxon>Eukaryota</taxon>
        <taxon>Viridiplantae</taxon>
        <taxon>Streptophyta</taxon>
        <taxon>Embryophyta</taxon>
        <taxon>Tracheophyta</taxon>
        <taxon>Spermatophyta</taxon>
        <taxon>Magnoliopsida</taxon>
        <taxon>eudicotyledons</taxon>
        <taxon>Gunneridae</taxon>
        <taxon>Pentapetalae</taxon>
        <taxon>rosids</taxon>
        <taxon>fabids</taxon>
        <taxon>Fabales</taxon>
        <taxon>Fabaceae</taxon>
        <taxon>Papilionoideae</taxon>
        <taxon>50 kb inversion clade</taxon>
        <taxon>NPAAA clade</taxon>
        <taxon>Hologalegina</taxon>
        <taxon>IRL clade</taxon>
        <taxon>Trifolieae</taxon>
        <taxon>Trifolium</taxon>
    </lineage>
</organism>
<feature type="region of interest" description="Disordered" evidence="1">
    <location>
        <begin position="1"/>
        <end position="32"/>
    </location>
</feature>